<sequence length="415" mass="46222">MGTAYSQWLKAKEGTLSAAEINLERRLHELLLHQQRRQDGVKKQAASERQRHKRRALAPEVPNDCKVVPLPQEVVSDECIAVLEAARAAKEVTIKAYIARALAAEPVVDMMDATVCGTRHQLPRVSLTEALSVQEFKAIEKQYVSARHLPHKKALIQRTQKVLEQVERLSGVKDSDYAVVDATGFLSGIFVRKAYSCAGRRGRRALAALNFMKGMQGYMKCCSGSGALTGHDERNLLKYKERLVAYGLSADKHPTELAISGTLERPQNGSAQLYYYEEKNGRCHSFQAGAWLARRELLIEEVRHELGAFGLEAHLPDVLVFLEESKRVLRKYGALLLVGGQDEVPEDQIDPELDAELLWKILSMVVIDSGNKSRFGVHTDTPQIAPCLCTAESMYAPGFYDYTGGGALLLQRHVR</sequence>
<evidence type="ECO:0000313" key="2">
    <source>
        <dbReference type="EMBL" id="KOO31454.1"/>
    </source>
</evidence>
<dbReference type="Proteomes" id="UP000037460">
    <property type="component" value="Unassembled WGS sequence"/>
</dbReference>
<proteinExistence type="predicted"/>
<name>A0A0M0JY26_9EUKA</name>
<reference evidence="3" key="1">
    <citation type="journal article" date="2015" name="PLoS Genet.">
        <title>Genome Sequence and Transcriptome Analyses of Chrysochromulina tobin: Metabolic Tools for Enhanced Algal Fitness in the Prominent Order Prymnesiales (Haptophyceae).</title>
        <authorList>
            <person name="Hovde B.T."/>
            <person name="Deodato C.R."/>
            <person name="Hunsperger H.M."/>
            <person name="Ryken S.A."/>
            <person name="Yost W."/>
            <person name="Jha R.K."/>
            <person name="Patterson J."/>
            <person name="Monnat R.J. Jr."/>
            <person name="Barlow S.B."/>
            <person name="Starkenburg S.R."/>
            <person name="Cattolico R.A."/>
        </authorList>
    </citation>
    <scope>NUCLEOTIDE SEQUENCE</scope>
    <source>
        <strain evidence="3">CCMP291</strain>
    </source>
</reference>
<feature type="region of interest" description="Disordered" evidence="1">
    <location>
        <begin position="36"/>
        <end position="56"/>
    </location>
</feature>
<feature type="compositionally biased region" description="Basic and acidic residues" evidence="1">
    <location>
        <begin position="36"/>
        <end position="49"/>
    </location>
</feature>
<evidence type="ECO:0000256" key="1">
    <source>
        <dbReference type="SAM" id="MobiDB-lite"/>
    </source>
</evidence>
<dbReference type="EMBL" id="JWZX01002013">
    <property type="protein sequence ID" value="KOO31454.1"/>
    <property type="molecule type" value="Genomic_DNA"/>
</dbReference>
<organism evidence="2 3">
    <name type="scientific">Chrysochromulina tobinii</name>
    <dbReference type="NCBI Taxonomy" id="1460289"/>
    <lineage>
        <taxon>Eukaryota</taxon>
        <taxon>Haptista</taxon>
        <taxon>Haptophyta</taxon>
        <taxon>Prymnesiophyceae</taxon>
        <taxon>Prymnesiales</taxon>
        <taxon>Chrysochromulinaceae</taxon>
        <taxon>Chrysochromulina</taxon>
    </lineage>
</organism>
<evidence type="ECO:0000313" key="3">
    <source>
        <dbReference type="Proteomes" id="UP000037460"/>
    </source>
</evidence>
<keyword evidence="3" id="KW-1185">Reference proteome</keyword>
<dbReference type="AlphaFoldDB" id="A0A0M0JY26"/>
<comment type="caution">
    <text evidence="2">The sequence shown here is derived from an EMBL/GenBank/DDBJ whole genome shotgun (WGS) entry which is preliminary data.</text>
</comment>
<gene>
    <name evidence="2" type="ORF">Ctob_012255</name>
</gene>
<protein>
    <submittedName>
        <fullName evidence="2">Uncharacterized protein</fullName>
    </submittedName>
</protein>
<accession>A0A0M0JY26</accession>